<gene>
    <name evidence="1" type="ORF">B296_00016600</name>
</gene>
<reference evidence="1 2" key="1">
    <citation type="journal article" date="2014" name="Agronomy (Basel)">
        <title>A Draft Genome Sequence for Ensete ventricosum, the Drought-Tolerant Tree Against Hunger.</title>
        <authorList>
            <person name="Harrison J."/>
            <person name="Moore K.A."/>
            <person name="Paszkiewicz K."/>
            <person name="Jones T."/>
            <person name="Grant M."/>
            <person name="Ambacheew D."/>
            <person name="Muzemil S."/>
            <person name="Studholme D.J."/>
        </authorList>
    </citation>
    <scope>NUCLEOTIDE SEQUENCE [LARGE SCALE GENOMIC DNA]</scope>
</reference>
<evidence type="ECO:0000313" key="2">
    <source>
        <dbReference type="Proteomes" id="UP000287651"/>
    </source>
</evidence>
<feature type="non-terminal residue" evidence="1">
    <location>
        <position position="1"/>
    </location>
</feature>
<comment type="caution">
    <text evidence="1">The sequence shown here is derived from an EMBL/GenBank/DDBJ whole genome shotgun (WGS) entry which is preliminary data.</text>
</comment>
<organism evidence="1 2">
    <name type="scientific">Ensete ventricosum</name>
    <name type="common">Abyssinian banana</name>
    <name type="synonym">Musa ensete</name>
    <dbReference type="NCBI Taxonomy" id="4639"/>
    <lineage>
        <taxon>Eukaryota</taxon>
        <taxon>Viridiplantae</taxon>
        <taxon>Streptophyta</taxon>
        <taxon>Embryophyta</taxon>
        <taxon>Tracheophyta</taxon>
        <taxon>Spermatophyta</taxon>
        <taxon>Magnoliopsida</taxon>
        <taxon>Liliopsida</taxon>
        <taxon>Zingiberales</taxon>
        <taxon>Musaceae</taxon>
        <taxon>Ensete</taxon>
    </lineage>
</organism>
<dbReference type="EMBL" id="AMZH03002190">
    <property type="protein sequence ID" value="RRT76448.1"/>
    <property type="molecule type" value="Genomic_DNA"/>
</dbReference>
<dbReference type="Proteomes" id="UP000287651">
    <property type="component" value="Unassembled WGS sequence"/>
</dbReference>
<evidence type="ECO:0000313" key="1">
    <source>
        <dbReference type="EMBL" id="RRT76448.1"/>
    </source>
</evidence>
<name>A0A427AJL5_ENSVE</name>
<dbReference type="AlphaFoldDB" id="A0A427AJL5"/>
<protein>
    <submittedName>
        <fullName evidence="1">Uncharacterized protein</fullName>
    </submittedName>
</protein>
<proteinExistence type="predicted"/>
<sequence length="65" mass="7737">KVSFRSIFCTLSRNFKILAIPIVLAHEKSYEYGFVKKCNGHQLWAKSRAKSRFDWFFIHHYGISK</sequence>
<accession>A0A427AJL5</accession>